<accession>A0A934RT41</accession>
<dbReference type="GO" id="GO:0004399">
    <property type="term" value="F:histidinol dehydrogenase activity"/>
    <property type="evidence" value="ECO:0007669"/>
    <property type="project" value="UniProtKB-EC"/>
</dbReference>
<dbReference type="PANTHER" id="PTHR21256">
    <property type="entry name" value="HISTIDINOL DEHYDROGENASE HDH"/>
    <property type="match status" value="1"/>
</dbReference>
<evidence type="ECO:0000256" key="7">
    <source>
        <dbReference type="PIRSR" id="PIRSR000099-2"/>
    </source>
</evidence>
<comment type="caution">
    <text evidence="11">The sequence shown here is derived from an EMBL/GenBank/DDBJ whole genome shotgun (WGS) entry which is preliminary data.</text>
</comment>
<dbReference type="RefSeq" id="WP_200392598.1">
    <property type="nucleotide sequence ID" value="NZ_JAENIO010000042.1"/>
</dbReference>
<feature type="binding site" evidence="8">
    <location>
        <position position="260"/>
    </location>
    <ligand>
        <name>substrate</name>
    </ligand>
</feature>
<dbReference type="EMBL" id="JAENIO010000042">
    <property type="protein sequence ID" value="MBK1835166.1"/>
    <property type="molecule type" value="Genomic_DNA"/>
</dbReference>
<gene>
    <name evidence="11" type="primary">hisD</name>
    <name evidence="11" type="ORF">JIN78_13940</name>
</gene>
<organism evidence="11 12">
    <name type="scientific">Roseibacillus ishigakijimensis</name>
    <dbReference type="NCBI Taxonomy" id="454146"/>
    <lineage>
        <taxon>Bacteria</taxon>
        <taxon>Pseudomonadati</taxon>
        <taxon>Verrucomicrobiota</taxon>
        <taxon>Verrucomicrobiia</taxon>
        <taxon>Verrucomicrobiales</taxon>
        <taxon>Verrucomicrobiaceae</taxon>
        <taxon>Roseibacillus</taxon>
    </lineage>
</organism>
<evidence type="ECO:0000256" key="9">
    <source>
        <dbReference type="PIRSR" id="PIRSR000099-4"/>
    </source>
</evidence>
<evidence type="ECO:0000256" key="3">
    <source>
        <dbReference type="ARBA" id="ARBA00022833"/>
    </source>
</evidence>
<comment type="cofactor">
    <cofactor evidence="9">
        <name>Zn(2+)</name>
        <dbReference type="ChEBI" id="CHEBI:29105"/>
    </cofactor>
    <text evidence="9">Binds 1 zinc ion per subunit.</text>
</comment>
<dbReference type="NCBIfam" id="TIGR00069">
    <property type="entry name" value="hisD"/>
    <property type="match status" value="1"/>
</dbReference>
<dbReference type="Gene3D" id="1.20.5.1300">
    <property type="match status" value="1"/>
</dbReference>
<dbReference type="InterPro" id="IPR016161">
    <property type="entry name" value="Ald_DH/histidinol_DH"/>
</dbReference>
<dbReference type="AlphaFoldDB" id="A0A934RT41"/>
<evidence type="ECO:0000256" key="8">
    <source>
        <dbReference type="PIRSR" id="PIRSR000099-3"/>
    </source>
</evidence>
<evidence type="ECO:0000313" key="12">
    <source>
        <dbReference type="Proteomes" id="UP000604083"/>
    </source>
</evidence>
<reference evidence="11" key="1">
    <citation type="submission" date="2021-01" db="EMBL/GenBank/DDBJ databases">
        <title>Modified the classification status of verrucomicrobia.</title>
        <authorList>
            <person name="Feng X."/>
        </authorList>
    </citation>
    <scope>NUCLEOTIDE SEQUENCE</scope>
    <source>
        <strain evidence="11">KCTC 12986</strain>
    </source>
</reference>
<keyword evidence="3 9" id="KW-0862">Zinc</keyword>
<dbReference type="EC" id="1.1.1.23" evidence="11"/>
<evidence type="ECO:0000256" key="1">
    <source>
        <dbReference type="ARBA" id="ARBA00010178"/>
    </source>
</evidence>
<dbReference type="GO" id="GO:0000105">
    <property type="term" value="P:L-histidine biosynthetic process"/>
    <property type="evidence" value="ECO:0007669"/>
    <property type="project" value="InterPro"/>
</dbReference>
<feature type="binding site" evidence="7">
    <location>
        <position position="189"/>
    </location>
    <ligand>
        <name>NAD(+)</name>
        <dbReference type="ChEBI" id="CHEBI:57540"/>
    </ligand>
</feature>
<feature type="binding site" evidence="8">
    <location>
        <position position="413"/>
    </location>
    <ligand>
        <name>substrate</name>
    </ligand>
</feature>
<feature type="binding site" evidence="8">
    <location>
        <position position="326"/>
    </location>
    <ligand>
        <name>substrate</name>
    </ligand>
</feature>
<evidence type="ECO:0000256" key="4">
    <source>
        <dbReference type="ARBA" id="ARBA00023002"/>
    </source>
</evidence>
<sequence length="428" mass="45085">MKVVAYSSQADAEFLQSLDRRALPSHEVRDIVAGIIRDVRERGDEALLELTRKFDRADLAGGLLVSEEEWAEAEEATSEATREAIAASLRNITFFAKKSQRQDWSELNEQGVQVGERFVPYERVGCYVPGGKAPLVSTALMTAGFAQAAGVPEIVAATPCGPDSKVNSALLSALKAAGVTEVLKVGGAQGVAALALGTESVAPVQKIVGPGNSFVVEAKRQLIGAVSIDLLPGPSEIMVLADDSAHAAFVAADLLGQAEHGPDSVVGLVTPSRELVDRVLAEVERQAATLSRGDYLRQVLADGAFAVIVPDLVAGVEVVNAFAPEHLSLVVEDDSRWLGGITTASAIYVGSFSPVAVGDFLAGPSHTLPTGGSGKSFSGLRADQFQRRISVVRMDQPAVARSVEAVEEFARVEGLDAHGRSVRIRVED</sequence>
<keyword evidence="4 5" id="KW-0560">Oxidoreductase</keyword>
<name>A0A934RT41_9BACT</name>
<protein>
    <submittedName>
        <fullName evidence="11">Histidinol dehydrogenase</fullName>
        <ecNumber evidence="11">1.1.1.23</ecNumber>
    </submittedName>
</protein>
<evidence type="ECO:0000256" key="10">
    <source>
        <dbReference type="RuleBase" id="RU004175"/>
    </source>
</evidence>
<evidence type="ECO:0000256" key="5">
    <source>
        <dbReference type="PIRNR" id="PIRNR000099"/>
    </source>
</evidence>
<dbReference type="Proteomes" id="UP000604083">
    <property type="component" value="Unassembled WGS sequence"/>
</dbReference>
<dbReference type="InterPro" id="IPR012131">
    <property type="entry name" value="Hstdl_DH"/>
</dbReference>
<dbReference type="FunFam" id="3.40.50.1980:FF:000001">
    <property type="entry name" value="Histidinol dehydrogenase"/>
    <property type="match status" value="1"/>
</dbReference>
<dbReference type="PRINTS" id="PR00083">
    <property type="entry name" value="HOLDHDRGNASE"/>
</dbReference>
<feature type="binding site" evidence="8">
    <location>
        <position position="235"/>
    </location>
    <ligand>
        <name>substrate</name>
    </ligand>
</feature>
<dbReference type="PROSITE" id="PS00611">
    <property type="entry name" value="HISOL_DEHYDROGENASE"/>
    <property type="match status" value="1"/>
</dbReference>
<feature type="binding site" evidence="9">
    <location>
        <position position="359"/>
    </location>
    <ligand>
        <name>Zn(2+)</name>
        <dbReference type="ChEBI" id="CHEBI:29105"/>
    </ligand>
</feature>
<feature type="active site" description="Proton acceptor" evidence="6">
    <location>
        <position position="326"/>
    </location>
</feature>
<feature type="binding site" evidence="7">
    <location>
        <position position="127"/>
    </location>
    <ligand>
        <name>NAD(+)</name>
        <dbReference type="ChEBI" id="CHEBI:57540"/>
    </ligand>
</feature>
<dbReference type="GO" id="GO:0051287">
    <property type="term" value="F:NAD binding"/>
    <property type="evidence" value="ECO:0007669"/>
    <property type="project" value="InterPro"/>
</dbReference>
<proteinExistence type="inferred from homology"/>
<dbReference type="PANTHER" id="PTHR21256:SF2">
    <property type="entry name" value="HISTIDINE BIOSYNTHESIS TRIFUNCTIONAL PROTEIN"/>
    <property type="match status" value="1"/>
</dbReference>
<feature type="binding site" evidence="9">
    <location>
        <position position="257"/>
    </location>
    <ligand>
        <name>Zn(2+)</name>
        <dbReference type="ChEBI" id="CHEBI:29105"/>
    </ligand>
</feature>
<dbReference type="InterPro" id="IPR001692">
    <property type="entry name" value="Histidinol_DH_CS"/>
</dbReference>
<dbReference type="PIRSF" id="PIRSF000099">
    <property type="entry name" value="Histidinol_dh"/>
    <property type="match status" value="1"/>
</dbReference>
<keyword evidence="2 9" id="KW-0479">Metal-binding</keyword>
<dbReference type="Gene3D" id="3.40.50.1980">
    <property type="entry name" value="Nitrogenase molybdenum iron protein domain"/>
    <property type="match status" value="2"/>
</dbReference>
<dbReference type="SUPFAM" id="SSF53720">
    <property type="entry name" value="ALDH-like"/>
    <property type="match status" value="1"/>
</dbReference>
<dbReference type="GO" id="GO:0046872">
    <property type="term" value="F:metal ion binding"/>
    <property type="evidence" value="ECO:0007669"/>
    <property type="project" value="UniProtKB-KW"/>
</dbReference>
<evidence type="ECO:0000256" key="2">
    <source>
        <dbReference type="ARBA" id="ARBA00022723"/>
    </source>
</evidence>
<feature type="binding site" evidence="8">
    <location>
        <position position="359"/>
    </location>
    <ligand>
        <name>substrate</name>
    </ligand>
</feature>
<dbReference type="GO" id="GO:0005829">
    <property type="term" value="C:cytosol"/>
    <property type="evidence" value="ECO:0007669"/>
    <property type="project" value="TreeGrafter"/>
</dbReference>
<evidence type="ECO:0000256" key="6">
    <source>
        <dbReference type="PIRSR" id="PIRSR000099-1"/>
    </source>
</evidence>
<feature type="binding site" evidence="8">
    <location>
        <position position="257"/>
    </location>
    <ligand>
        <name>substrate</name>
    </ligand>
</feature>
<feature type="active site" description="Proton acceptor" evidence="6">
    <location>
        <position position="325"/>
    </location>
</feature>
<feature type="binding site" evidence="9">
    <location>
        <position position="260"/>
    </location>
    <ligand>
        <name>Zn(2+)</name>
        <dbReference type="ChEBI" id="CHEBI:29105"/>
    </ligand>
</feature>
<keyword evidence="7" id="KW-0520">NAD</keyword>
<dbReference type="InterPro" id="IPR022695">
    <property type="entry name" value="Histidinol_DH_monofunct"/>
</dbReference>
<dbReference type="CDD" id="cd06572">
    <property type="entry name" value="Histidinol_dh"/>
    <property type="match status" value="1"/>
</dbReference>
<feature type="binding site" evidence="8">
    <location>
        <position position="418"/>
    </location>
    <ligand>
        <name>substrate</name>
    </ligand>
</feature>
<feature type="binding site" evidence="9">
    <location>
        <position position="418"/>
    </location>
    <ligand>
        <name>Zn(2+)</name>
        <dbReference type="ChEBI" id="CHEBI:29105"/>
    </ligand>
</feature>
<comment type="similarity">
    <text evidence="1 5 10">Belongs to the histidinol dehydrogenase family.</text>
</comment>
<dbReference type="Pfam" id="PF00815">
    <property type="entry name" value="Histidinol_dh"/>
    <property type="match status" value="1"/>
</dbReference>
<feature type="binding site" evidence="7">
    <location>
        <position position="212"/>
    </location>
    <ligand>
        <name>NAD(+)</name>
        <dbReference type="ChEBI" id="CHEBI:57540"/>
    </ligand>
</feature>
<evidence type="ECO:0000313" key="11">
    <source>
        <dbReference type="EMBL" id="MBK1835166.1"/>
    </source>
</evidence>
<keyword evidence="12" id="KW-1185">Reference proteome</keyword>